<keyword evidence="1" id="KW-0812">Transmembrane</keyword>
<dbReference type="Proteomes" id="UP000239650">
    <property type="component" value="Unassembled WGS sequence"/>
</dbReference>
<sequence>MRINWQARFKSKAFWVALTPVVLVLVQQVLSWFGIEFAKELIENQAMQFINTLFLLLGILGVINDPTTSGISDSERVLNRKDDR</sequence>
<dbReference type="InterPro" id="IPR006485">
    <property type="entry name" value="Phage-like_holin"/>
</dbReference>
<keyword evidence="1" id="KW-1133">Transmembrane helix</keyword>
<feature type="transmembrane region" description="Helical" evidence="1">
    <location>
        <begin position="46"/>
        <end position="63"/>
    </location>
</feature>
<keyword evidence="1" id="KW-0472">Membrane</keyword>
<proteinExistence type="predicted"/>
<name>A0AAE8LV33_LATSK</name>
<dbReference type="NCBIfam" id="TIGR01598">
    <property type="entry name" value="holin_phiLC3"/>
    <property type="match status" value="1"/>
</dbReference>
<gene>
    <name evidence="2" type="ORF">LAS9267_00252</name>
</gene>
<reference evidence="2 3" key="1">
    <citation type="submission" date="2018-02" db="EMBL/GenBank/DDBJ databases">
        <authorList>
            <person name="Rodrigo-Torres L."/>
            <person name="Arahal R. D."/>
            <person name="Lucena T."/>
        </authorList>
    </citation>
    <scope>NUCLEOTIDE SEQUENCE [LARGE SCALE GENOMIC DNA]</scope>
    <source>
        <strain evidence="2 3">CECT 9267</strain>
    </source>
</reference>
<dbReference type="Pfam" id="PF04531">
    <property type="entry name" value="Phage_holin_1"/>
    <property type="match status" value="1"/>
</dbReference>
<protein>
    <submittedName>
        <fullName evidence="2">Bacteriophage holin</fullName>
    </submittedName>
</protein>
<dbReference type="RefSeq" id="WP_105300010.1">
    <property type="nucleotide sequence ID" value="NZ_OKRC01000001.1"/>
</dbReference>
<accession>A0AAE8LV33</accession>
<dbReference type="EMBL" id="OKRC01000001">
    <property type="protein sequence ID" value="SPE18708.1"/>
    <property type="molecule type" value="Genomic_DNA"/>
</dbReference>
<evidence type="ECO:0000256" key="1">
    <source>
        <dbReference type="SAM" id="Phobius"/>
    </source>
</evidence>
<dbReference type="AlphaFoldDB" id="A0AAE8LV33"/>
<comment type="caution">
    <text evidence="2">The sequence shown here is derived from an EMBL/GenBank/DDBJ whole genome shotgun (WGS) entry which is preliminary data.</text>
</comment>
<evidence type="ECO:0000313" key="3">
    <source>
        <dbReference type="Proteomes" id="UP000239650"/>
    </source>
</evidence>
<evidence type="ECO:0000313" key="2">
    <source>
        <dbReference type="EMBL" id="SPE18708.1"/>
    </source>
</evidence>
<feature type="transmembrane region" description="Helical" evidence="1">
    <location>
        <begin position="12"/>
        <end position="34"/>
    </location>
</feature>
<organism evidence="2 3">
    <name type="scientific">Latilactobacillus sakei</name>
    <name type="common">Lactobacillus sakei</name>
    <dbReference type="NCBI Taxonomy" id="1599"/>
    <lineage>
        <taxon>Bacteria</taxon>
        <taxon>Bacillati</taxon>
        <taxon>Bacillota</taxon>
        <taxon>Bacilli</taxon>
        <taxon>Lactobacillales</taxon>
        <taxon>Lactobacillaceae</taxon>
        <taxon>Latilactobacillus</taxon>
    </lineage>
</organism>